<comment type="function">
    <text evidence="4">IF-3 binds to the 30S ribosomal subunit and shifts the equilibrium between 70S ribosomes and their 50S and 30S subunits in favor of the free subunits, thus enhancing the availability of 30S subunits on which protein synthesis initiation begins.</text>
</comment>
<evidence type="ECO:0000313" key="7">
    <source>
        <dbReference type="EMBL" id="AOM67147.1"/>
    </source>
</evidence>
<dbReference type="GeneID" id="29074159"/>
<dbReference type="RefSeq" id="YP_009297603.1">
    <property type="nucleotide sequence ID" value="NC_031177.1"/>
</dbReference>
<evidence type="ECO:0000256" key="4">
    <source>
        <dbReference type="HAMAP-Rule" id="MF_00080"/>
    </source>
</evidence>
<dbReference type="GO" id="GO:0032790">
    <property type="term" value="P:ribosome disassembly"/>
    <property type="evidence" value="ECO:0007669"/>
    <property type="project" value="TreeGrafter"/>
</dbReference>
<dbReference type="PANTHER" id="PTHR10938">
    <property type="entry name" value="TRANSLATION INITIATION FACTOR IF-3"/>
    <property type="match status" value="1"/>
</dbReference>
<dbReference type="GO" id="GO:0043022">
    <property type="term" value="F:ribosome binding"/>
    <property type="evidence" value="ECO:0007669"/>
    <property type="project" value="TreeGrafter"/>
</dbReference>
<evidence type="ECO:0000259" key="5">
    <source>
        <dbReference type="Pfam" id="PF00707"/>
    </source>
</evidence>
<dbReference type="Pfam" id="PF00707">
    <property type="entry name" value="IF3_C"/>
    <property type="match status" value="1"/>
</dbReference>
<dbReference type="HAMAP" id="MF_00080">
    <property type="entry name" value="IF_3"/>
    <property type="match status" value="1"/>
</dbReference>
<comment type="subcellular location">
    <subcellularLocation>
        <location evidence="4">Cytoplasm</location>
    </subcellularLocation>
</comment>
<dbReference type="InterPro" id="IPR036788">
    <property type="entry name" value="T_IF-3_C_sf"/>
</dbReference>
<geneLocation type="plastid" evidence="7"/>
<keyword evidence="7" id="KW-0934">Plastid</keyword>
<feature type="domain" description="Translation initiation factor 3 C-terminal" evidence="5">
    <location>
        <begin position="94"/>
        <end position="178"/>
    </location>
</feature>
<reference evidence="7" key="1">
    <citation type="journal article" date="2016" name="BMC Biol.">
        <title>Parallel evolution of highly conserved plastid genome architecture in red seaweeds and seed plants.</title>
        <authorList>
            <person name="Lee J."/>
            <person name="Cho C.H."/>
            <person name="Park S.I."/>
            <person name="Choi J.W."/>
            <person name="Song H.S."/>
            <person name="West J.A."/>
            <person name="Bhattacharya D."/>
            <person name="Yoon H.S."/>
        </authorList>
    </citation>
    <scope>NUCLEOTIDE SEQUENCE</scope>
</reference>
<dbReference type="NCBIfam" id="TIGR00168">
    <property type="entry name" value="infC"/>
    <property type="match status" value="1"/>
</dbReference>
<dbReference type="InterPro" id="IPR019814">
    <property type="entry name" value="Translation_initiation_fac_3_N"/>
</dbReference>
<comment type="similarity">
    <text evidence="1 4">Belongs to the IF-3 family.</text>
</comment>
<proteinExistence type="inferred from homology"/>
<evidence type="ECO:0000256" key="1">
    <source>
        <dbReference type="ARBA" id="ARBA00005439"/>
    </source>
</evidence>
<dbReference type="Pfam" id="PF05198">
    <property type="entry name" value="IF3_N"/>
    <property type="match status" value="1"/>
</dbReference>
<keyword evidence="3 4" id="KW-0648">Protein biosynthesis</keyword>
<name>A0A1C9CFL5_9FLOR</name>
<comment type="subunit">
    <text evidence="4">Monomer.</text>
</comment>
<protein>
    <recommendedName>
        <fullName evidence="4">Translation initiation factor IF-3</fullName>
    </recommendedName>
</protein>
<dbReference type="SUPFAM" id="SSF54364">
    <property type="entry name" value="Translation initiation factor IF3, N-terminal domain"/>
    <property type="match status" value="1"/>
</dbReference>
<feature type="domain" description="Translation initiation factor 3 N-terminal" evidence="6">
    <location>
        <begin position="18"/>
        <end position="87"/>
    </location>
</feature>
<dbReference type="InterPro" id="IPR001288">
    <property type="entry name" value="Translation_initiation_fac_3"/>
</dbReference>
<dbReference type="InterPro" id="IPR036787">
    <property type="entry name" value="T_IF-3_N_sf"/>
</dbReference>
<dbReference type="FunFam" id="3.30.110.10:FF:000001">
    <property type="entry name" value="Translation initiation factor IF-3"/>
    <property type="match status" value="1"/>
</dbReference>
<keyword evidence="2 4" id="KW-0396">Initiation factor</keyword>
<keyword evidence="4" id="KW-0963">Cytoplasm</keyword>
<dbReference type="InterPro" id="IPR019815">
    <property type="entry name" value="Translation_initiation_fac_3_C"/>
</dbReference>
<dbReference type="Gene3D" id="3.10.20.80">
    <property type="entry name" value="Translation initiation factor 3 (IF-3), N-terminal domain"/>
    <property type="match status" value="1"/>
</dbReference>
<dbReference type="GO" id="GO:0016020">
    <property type="term" value="C:membrane"/>
    <property type="evidence" value="ECO:0007669"/>
    <property type="project" value="TreeGrafter"/>
</dbReference>
<dbReference type="GO" id="GO:0005829">
    <property type="term" value="C:cytosol"/>
    <property type="evidence" value="ECO:0007669"/>
    <property type="project" value="TreeGrafter"/>
</dbReference>
<dbReference type="PANTHER" id="PTHR10938:SF0">
    <property type="entry name" value="TRANSLATION INITIATION FACTOR IF-3, MITOCHONDRIAL"/>
    <property type="match status" value="1"/>
</dbReference>
<organism evidence="7">
    <name type="scientific">Hildenbrandia rivularis</name>
    <dbReference type="NCBI Taxonomy" id="135206"/>
    <lineage>
        <taxon>Eukaryota</taxon>
        <taxon>Rhodophyta</taxon>
        <taxon>Florideophyceae</taxon>
        <taxon>Hildenbrandiophycidae</taxon>
        <taxon>Hildenbrandiales</taxon>
        <taxon>Hildenbrandiaceae</taxon>
        <taxon>Hildenbrandia</taxon>
    </lineage>
</organism>
<evidence type="ECO:0000259" key="6">
    <source>
        <dbReference type="Pfam" id="PF05198"/>
    </source>
</evidence>
<sequence>MQEKTKIINNNYLNTHLVNEQINYPSVRVIDKAGKQLGIFSSKTALQLADREGLDLIVVSKKSNPPVCKILNYSKHKFAQEKKARKAKKKQQNVSLKEVKMRYKIEQHDYNVRLNQARRFLQSGNKVKATVTFRGREIQHLNLAISLLNKMANDLQKTAEVQQKPYRDGKSLIMFLTTKKSLL</sequence>
<dbReference type="Gene3D" id="3.30.110.10">
    <property type="entry name" value="Translation initiation factor 3 (IF-3), C-terminal domain"/>
    <property type="match status" value="1"/>
</dbReference>
<dbReference type="EMBL" id="KX284723">
    <property type="protein sequence ID" value="AOM67147.1"/>
    <property type="molecule type" value="Genomic_DNA"/>
</dbReference>
<dbReference type="SUPFAM" id="SSF55200">
    <property type="entry name" value="Translation initiation factor IF3, C-terminal domain"/>
    <property type="match status" value="1"/>
</dbReference>
<evidence type="ECO:0000256" key="3">
    <source>
        <dbReference type="ARBA" id="ARBA00022917"/>
    </source>
</evidence>
<evidence type="ECO:0000256" key="2">
    <source>
        <dbReference type="ARBA" id="ARBA00022540"/>
    </source>
</evidence>
<dbReference type="GO" id="GO:0003743">
    <property type="term" value="F:translation initiation factor activity"/>
    <property type="evidence" value="ECO:0007669"/>
    <property type="project" value="UniProtKB-UniRule"/>
</dbReference>
<accession>A0A1C9CFL5</accession>
<dbReference type="AlphaFoldDB" id="A0A1C9CFL5"/>
<gene>
    <name evidence="4 7" type="primary">infC</name>
    <name evidence="7" type="ORF">Hrvl_087</name>
</gene>